<dbReference type="PANTHER" id="PTHR11360:SF284">
    <property type="entry name" value="EG:103B4.3 PROTEIN-RELATED"/>
    <property type="match status" value="1"/>
</dbReference>
<dbReference type="PANTHER" id="PTHR11360">
    <property type="entry name" value="MONOCARBOXYLATE TRANSPORTER"/>
    <property type="match status" value="1"/>
</dbReference>
<name>A0A2U1CMU5_9BURK</name>
<feature type="transmembrane region" description="Helical" evidence="4">
    <location>
        <begin position="89"/>
        <end position="112"/>
    </location>
</feature>
<dbReference type="AlphaFoldDB" id="A0A2U1CMU5"/>
<evidence type="ECO:0000313" key="7">
    <source>
        <dbReference type="Proteomes" id="UP000246145"/>
    </source>
</evidence>
<dbReference type="InterPro" id="IPR020846">
    <property type="entry name" value="MFS_dom"/>
</dbReference>
<feature type="transmembrane region" description="Helical" evidence="4">
    <location>
        <begin position="55"/>
        <end position="77"/>
    </location>
</feature>
<evidence type="ECO:0000256" key="3">
    <source>
        <dbReference type="ARBA" id="ARBA00023136"/>
    </source>
</evidence>
<dbReference type="InterPro" id="IPR050327">
    <property type="entry name" value="Proton-linked_MCT"/>
</dbReference>
<dbReference type="Gene3D" id="1.20.1250.20">
    <property type="entry name" value="MFS general substrate transporter like domains"/>
    <property type="match status" value="2"/>
</dbReference>
<feature type="transmembrane region" description="Helical" evidence="4">
    <location>
        <begin position="257"/>
        <end position="278"/>
    </location>
</feature>
<keyword evidence="7" id="KW-1185">Reference proteome</keyword>
<dbReference type="Proteomes" id="UP000246145">
    <property type="component" value="Unassembled WGS sequence"/>
</dbReference>
<evidence type="ECO:0000256" key="2">
    <source>
        <dbReference type="ARBA" id="ARBA00022989"/>
    </source>
</evidence>
<feature type="transmembrane region" description="Helical" evidence="4">
    <location>
        <begin position="320"/>
        <end position="338"/>
    </location>
</feature>
<dbReference type="STRING" id="1231391.GCA_000308195_00542"/>
<feature type="domain" description="Major facilitator superfamily (MFS) profile" evidence="5">
    <location>
        <begin position="51"/>
        <end position="434"/>
    </location>
</feature>
<accession>A0A2U1CMU5</accession>
<dbReference type="EMBL" id="QEKO01000002">
    <property type="protein sequence ID" value="PVY62335.1"/>
    <property type="molecule type" value="Genomic_DNA"/>
</dbReference>
<feature type="transmembrane region" description="Helical" evidence="4">
    <location>
        <begin position="144"/>
        <end position="168"/>
    </location>
</feature>
<feature type="transmembrane region" description="Helical" evidence="4">
    <location>
        <begin position="410"/>
        <end position="429"/>
    </location>
</feature>
<dbReference type="Pfam" id="PF07690">
    <property type="entry name" value="MFS_1"/>
    <property type="match status" value="1"/>
</dbReference>
<comment type="caution">
    <text evidence="6">The sequence shown here is derived from an EMBL/GenBank/DDBJ whole genome shotgun (WGS) entry which is preliminary data.</text>
</comment>
<dbReference type="GO" id="GO:0022857">
    <property type="term" value="F:transmembrane transporter activity"/>
    <property type="evidence" value="ECO:0007669"/>
    <property type="project" value="InterPro"/>
</dbReference>
<keyword evidence="1 4" id="KW-0812">Transmembrane</keyword>
<keyword evidence="3 4" id="KW-0472">Membrane</keyword>
<evidence type="ECO:0000313" key="6">
    <source>
        <dbReference type="EMBL" id="PVY62335.1"/>
    </source>
</evidence>
<dbReference type="InterPro" id="IPR036259">
    <property type="entry name" value="MFS_trans_sf"/>
</dbReference>
<feature type="transmembrane region" description="Helical" evidence="4">
    <location>
        <begin position="344"/>
        <end position="363"/>
    </location>
</feature>
<evidence type="ECO:0000259" key="5">
    <source>
        <dbReference type="PROSITE" id="PS50850"/>
    </source>
</evidence>
<dbReference type="InterPro" id="IPR011701">
    <property type="entry name" value="MFS"/>
</dbReference>
<protein>
    <submittedName>
        <fullName evidence="6">Putative MFS family arabinose efflux permease</fullName>
    </submittedName>
</protein>
<sequence length="440" mass="46893">MAKAPAASDNTAAPPRIRIILIELSVKPAAPPFPFFLRVVADMSDSLQSPYKRTLYIGSLVVLLSLGVRATFGLFMQPMGTELGWGRDVFSLAFAIQNLVWGVGAIFMGILADRVGSGRTIAISALLYAVGMAGMYFSHTEMQLYLTAGLIVGLGQAGTTFPVILPVIARVVPPAYRSTAMGVASAGGSLGQFVIVPTGQALITGMDWTGALWMLSLFIALVIPLAAFLKGRPSAHEGTLSLGAAVRQALAHKSFHLLFWSYFVCGFHTAFITLHLPAFLTDGGLNATHGATAIALIGLFNIVGCYYAGKFGENFSKKTLLAWVYFLRAFGIILLLALPLTPLLVYVFAAWMGLFWLGTVPLTQGLIGQIYGLRYAATLSGIAFLGHQIGSFIGVWWGGYAYQTTGSYTMVWWVSIALAVIAAVLCLPIKEKPLAAPAAA</sequence>
<proteinExistence type="predicted"/>
<evidence type="ECO:0000256" key="1">
    <source>
        <dbReference type="ARBA" id="ARBA00022692"/>
    </source>
</evidence>
<dbReference type="SUPFAM" id="SSF103473">
    <property type="entry name" value="MFS general substrate transporter"/>
    <property type="match status" value="1"/>
</dbReference>
<gene>
    <name evidence="6" type="ORF">C7440_1828</name>
</gene>
<feature type="transmembrane region" description="Helical" evidence="4">
    <location>
        <begin position="290"/>
        <end position="308"/>
    </location>
</feature>
<feature type="transmembrane region" description="Helical" evidence="4">
    <location>
        <begin position="119"/>
        <end position="138"/>
    </location>
</feature>
<keyword evidence="2 4" id="KW-1133">Transmembrane helix</keyword>
<dbReference type="CDD" id="cd17355">
    <property type="entry name" value="MFS_YcxA_like"/>
    <property type="match status" value="1"/>
</dbReference>
<dbReference type="PROSITE" id="PS50850">
    <property type="entry name" value="MFS"/>
    <property type="match status" value="1"/>
</dbReference>
<reference evidence="6 7" key="1">
    <citation type="submission" date="2018-04" db="EMBL/GenBank/DDBJ databases">
        <title>Genomic Encyclopedia of Type Strains, Phase IV (KMG-IV): sequencing the most valuable type-strain genomes for metagenomic binning, comparative biology and taxonomic classification.</title>
        <authorList>
            <person name="Goeker M."/>
        </authorList>
    </citation>
    <scope>NUCLEOTIDE SEQUENCE [LARGE SCALE GENOMIC DNA]</scope>
    <source>
        <strain evidence="6 7">DSM 10065</strain>
    </source>
</reference>
<feature type="transmembrane region" description="Helical" evidence="4">
    <location>
        <begin position="375"/>
        <end position="398"/>
    </location>
</feature>
<organism evidence="6 7">
    <name type="scientific">Pusillimonas noertemannii</name>
    <dbReference type="NCBI Taxonomy" id="305977"/>
    <lineage>
        <taxon>Bacteria</taxon>
        <taxon>Pseudomonadati</taxon>
        <taxon>Pseudomonadota</taxon>
        <taxon>Betaproteobacteria</taxon>
        <taxon>Burkholderiales</taxon>
        <taxon>Alcaligenaceae</taxon>
        <taxon>Pusillimonas</taxon>
    </lineage>
</organism>
<evidence type="ECO:0000256" key="4">
    <source>
        <dbReference type="SAM" id="Phobius"/>
    </source>
</evidence>
<feature type="transmembrane region" description="Helical" evidence="4">
    <location>
        <begin position="211"/>
        <end position="229"/>
    </location>
</feature>